<organism evidence="1 2">
    <name type="scientific">Zhongshania arctica</name>
    <dbReference type="NCBI Taxonomy" id="3238302"/>
    <lineage>
        <taxon>Bacteria</taxon>
        <taxon>Pseudomonadati</taxon>
        <taxon>Pseudomonadota</taxon>
        <taxon>Gammaproteobacteria</taxon>
        <taxon>Cellvibrionales</taxon>
        <taxon>Spongiibacteraceae</taxon>
        <taxon>Zhongshania</taxon>
    </lineage>
</organism>
<dbReference type="Proteomes" id="UP001557484">
    <property type="component" value="Unassembled WGS sequence"/>
</dbReference>
<evidence type="ECO:0008006" key="3">
    <source>
        <dbReference type="Google" id="ProtNLM"/>
    </source>
</evidence>
<dbReference type="SUPFAM" id="SSF49503">
    <property type="entry name" value="Cupredoxins"/>
    <property type="match status" value="1"/>
</dbReference>
<evidence type="ECO:0000313" key="1">
    <source>
        <dbReference type="EMBL" id="MEX1664701.1"/>
    </source>
</evidence>
<dbReference type="InterPro" id="IPR008972">
    <property type="entry name" value="Cupredoxin"/>
</dbReference>
<name>A0ABV3TSW9_9GAMM</name>
<dbReference type="RefSeq" id="WP_368374821.1">
    <property type="nucleotide sequence ID" value="NZ_JBFRYB010000001.1"/>
</dbReference>
<protein>
    <recommendedName>
        <fullName evidence="3">EfeO-type cupredoxin-like domain-containing protein</fullName>
    </recommendedName>
</protein>
<keyword evidence="2" id="KW-1185">Reference proteome</keyword>
<reference evidence="1 2" key="1">
    <citation type="journal article" date="2011" name="Int. J. Syst. Evol. Microbiol.">
        <title>Zhongshania antarctica gen. nov., sp. nov. and Zhongshania guokunii sp. nov., gammaproteobacteria respectively isolated from coastal attached (fast) ice and surface seawater of the Antarctic.</title>
        <authorList>
            <person name="Li H.J."/>
            <person name="Zhang X.Y."/>
            <person name="Chen C.X."/>
            <person name="Zhang Y.J."/>
            <person name="Gao Z.M."/>
            <person name="Yu Y."/>
            <person name="Chen X.L."/>
            <person name="Chen B."/>
            <person name="Zhang Y.Z."/>
        </authorList>
    </citation>
    <scope>NUCLEOTIDE SEQUENCE [LARGE SCALE GENOMIC DNA]</scope>
    <source>
        <strain evidence="1 2">R06B22</strain>
    </source>
</reference>
<evidence type="ECO:0000313" key="2">
    <source>
        <dbReference type="Proteomes" id="UP001557484"/>
    </source>
</evidence>
<proteinExistence type="predicted"/>
<accession>A0ABV3TSW9</accession>
<sequence length="124" mass="13601">MRQKLLFLTCAILLLTGLWLVMKPDSGSLPNSGAVAEAKEFYFTIQSGSIPDPQVIQLKIGDTAQLNFMSDSDAAVHIHGVDMHIVLNADVTQQVKFDATQAGRFALEVHDTEMQLGAIEVYPR</sequence>
<comment type="caution">
    <text evidence="1">The sequence shown here is derived from an EMBL/GenBank/DDBJ whole genome shotgun (WGS) entry which is preliminary data.</text>
</comment>
<gene>
    <name evidence="1" type="ORF">AB4875_04320</name>
</gene>
<dbReference type="EMBL" id="JBFRYB010000001">
    <property type="protein sequence ID" value="MEX1664701.1"/>
    <property type="molecule type" value="Genomic_DNA"/>
</dbReference>
<dbReference type="Gene3D" id="2.60.40.420">
    <property type="entry name" value="Cupredoxins - blue copper proteins"/>
    <property type="match status" value="1"/>
</dbReference>